<evidence type="ECO:0000313" key="8">
    <source>
        <dbReference type="EMBL" id="MFC7405467.1"/>
    </source>
</evidence>
<dbReference type="InterPro" id="IPR013525">
    <property type="entry name" value="ABC2_TM"/>
</dbReference>
<comment type="subcellular location">
    <subcellularLocation>
        <location evidence="1">Membrane</location>
        <topology evidence="1">Multi-pass membrane protein</topology>
    </subcellularLocation>
</comment>
<evidence type="ECO:0000313" key="9">
    <source>
        <dbReference type="Proteomes" id="UP001596455"/>
    </source>
</evidence>
<evidence type="ECO:0000256" key="1">
    <source>
        <dbReference type="ARBA" id="ARBA00004141"/>
    </source>
</evidence>
<dbReference type="Pfam" id="PF01061">
    <property type="entry name" value="ABC2_membrane"/>
    <property type="match status" value="1"/>
</dbReference>
<dbReference type="PANTHER" id="PTHR43229:SF6">
    <property type="entry name" value="ABC-TYPE MULTIDRUG TRANSPORT SYSTEM, PERMEASE COMPONENT"/>
    <property type="match status" value="1"/>
</dbReference>
<protein>
    <submittedName>
        <fullName evidence="8">ABC transporter permease</fullName>
    </submittedName>
</protein>
<keyword evidence="4 6" id="KW-0472">Membrane</keyword>
<feature type="region of interest" description="Disordered" evidence="5">
    <location>
        <begin position="1"/>
        <end position="21"/>
    </location>
</feature>
<name>A0ABW2Q9Q1_9MICO</name>
<feature type="transmembrane region" description="Helical" evidence="6">
    <location>
        <begin position="255"/>
        <end position="273"/>
    </location>
</feature>
<reference evidence="9" key="1">
    <citation type="journal article" date="2019" name="Int. J. Syst. Evol. Microbiol.">
        <title>The Global Catalogue of Microorganisms (GCM) 10K type strain sequencing project: providing services to taxonomists for standard genome sequencing and annotation.</title>
        <authorList>
            <consortium name="The Broad Institute Genomics Platform"/>
            <consortium name="The Broad Institute Genome Sequencing Center for Infectious Disease"/>
            <person name="Wu L."/>
            <person name="Ma J."/>
        </authorList>
    </citation>
    <scope>NUCLEOTIDE SEQUENCE [LARGE SCALE GENOMIC DNA]</scope>
    <source>
        <strain evidence="9">JCM 1490</strain>
    </source>
</reference>
<dbReference type="Proteomes" id="UP001596455">
    <property type="component" value="Unassembled WGS sequence"/>
</dbReference>
<gene>
    <name evidence="8" type="ORF">ACFQQL_10150</name>
</gene>
<feature type="transmembrane region" description="Helical" evidence="6">
    <location>
        <begin position="125"/>
        <end position="147"/>
    </location>
</feature>
<dbReference type="PANTHER" id="PTHR43229">
    <property type="entry name" value="NODULATION PROTEIN J"/>
    <property type="match status" value="1"/>
</dbReference>
<evidence type="ECO:0000256" key="2">
    <source>
        <dbReference type="ARBA" id="ARBA00022692"/>
    </source>
</evidence>
<comment type="caution">
    <text evidence="8">The sequence shown here is derived from an EMBL/GenBank/DDBJ whole genome shotgun (WGS) entry which is preliminary data.</text>
</comment>
<keyword evidence="9" id="KW-1185">Reference proteome</keyword>
<accession>A0ABW2Q9Q1</accession>
<organism evidence="8 9">
    <name type="scientific">Georgenia alba</name>
    <dbReference type="NCBI Taxonomy" id="2233858"/>
    <lineage>
        <taxon>Bacteria</taxon>
        <taxon>Bacillati</taxon>
        <taxon>Actinomycetota</taxon>
        <taxon>Actinomycetes</taxon>
        <taxon>Micrococcales</taxon>
        <taxon>Bogoriellaceae</taxon>
        <taxon>Georgenia</taxon>
    </lineage>
</organism>
<dbReference type="EMBL" id="JBHTCQ010000002">
    <property type="protein sequence ID" value="MFC7405467.1"/>
    <property type="molecule type" value="Genomic_DNA"/>
</dbReference>
<feature type="transmembrane region" description="Helical" evidence="6">
    <location>
        <begin position="159"/>
        <end position="183"/>
    </location>
</feature>
<evidence type="ECO:0000259" key="7">
    <source>
        <dbReference type="Pfam" id="PF01061"/>
    </source>
</evidence>
<feature type="transmembrane region" description="Helical" evidence="6">
    <location>
        <begin position="195"/>
        <end position="214"/>
    </location>
</feature>
<feature type="transmembrane region" description="Helical" evidence="6">
    <location>
        <begin position="82"/>
        <end position="104"/>
    </location>
</feature>
<keyword evidence="2 6" id="KW-0812">Transmembrane</keyword>
<evidence type="ECO:0000256" key="3">
    <source>
        <dbReference type="ARBA" id="ARBA00022989"/>
    </source>
</evidence>
<sequence length="283" mass="29811">MTTTTAPDPAASAPDRAAGEPVRARRSERLLALARAELILLLRNKTALFNAVFLGPLLVGFLAAVGGDFLGSDPAAMAASTLTMLLAMALLMVVYYNLTTSMVARREELVLKRLLTGDVTRTEVVVAYALPGVVITLAQVALGWVAAAVLAEPPPVQNALWLALAAAGGAVVFVLLAVASSGLTRTVETAQLTTMPLLFGAMLLSGFTLPLHLMPDVVEQVASWTPLYPVVTLAQHGFGTHLPDGTPAAGTLAEVAQPLACLALWTVLGAATSRRWMRWEPRR</sequence>
<dbReference type="RefSeq" id="WP_382393932.1">
    <property type="nucleotide sequence ID" value="NZ_JBHTCQ010000002.1"/>
</dbReference>
<proteinExistence type="predicted"/>
<feature type="transmembrane region" description="Helical" evidence="6">
    <location>
        <begin position="47"/>
        <end position="70"/>
    </location>
</feature>
<evidence type="ECO:0000256" key="5">
    <source>
        <dbReference type="SAM" id="MobiDB-lite"/>
    </source>
</evidence>
<evidence type="ECO:0000256" key="4">
    <source>
        <dbReference type="ARBA" id="ARBA00023136"/>
    </source>
</evidence>
<feature type="domain" description="ABC-2 type transporter transmembrane" evidence="7">
    <location>
        <begin position="30"/>
        <end position="234"/>
    </location>
</feature>
<dbReference type="InterPro" id="IPR051784">
    <property type="entry name" value="Nod_factor_ABC_transporter"/>
</dbReference>
<evidence type="ECO:0000256" key="6">
    <source>
        <dbReference type="SAM" id="Phobius"/>
    </source>
</evidence>
<feature type="compositionally biased region" description="Low complexity" evidence="5">
    <location>
        <begin position="1"/>
        <end position="16"/>
    </location>
</feature>
<keyword evidence="3 6" id="KW-1133">Transmembrane helix</keyword>